<keyword evidence="3" id="KW-0808">Transferase</keyword>
<protein>
    <submittedName>
        <fullName evidence="3">Transketolase</fullName>
        <ecNumber evidence="3">2.2.1.1</ecNumber>
    </submittedName>
</protein>
<keyword evidence="3" id="KW-0614">Plasmid</keyword>
<dbReference type="EMBL" id="LR214939">
    <property type="protein sequence ID" value="VEU56131.1"/>
    <property type="molecule type" value="Genomic_DNA"/>
</dbReference>
<dbReference type="InterPro" id="IPR033247">
    <property type="entry name" value="Transketolase_fam"/>
</dbReference>
<evidence type="ECO:0000256" key="1">
    <source>
        <dbReference type="ARBA" id="ARBA00049473"/>
    </source>
</evidence>
<dbReference type="AlphaFoldDB" id="A0A448ZXZ9"/>
<gene>
    <name evidence="3" type="primary">tkt_2</name>
    <name evidence="3" type="ORF">NCTC10113_01015</name>
</gene>
<dbReference type="InterPro" id="IPR029061">
    <property type="entry name" value="THDP-binding"/>
</dbReference>
<comment type="catalytic activity">
    <reaction evidence="1">
        <text>D-sedoheptulose 7-phosphate + D-glyceraldehyde 3-phosphate = aldehydo-D-ribose 5-phosphate + D-xylulose 5-phosphate</text>
        <dbReference type="Rhea" id="RHEA:10508"/>
        <dbReference type="ChEBI" id="CHEBI:57483"/>
        <dbReference type="ChEBI" id="CHEBI:57737"/>
        <dbReference type="ChEBI" id="CHEBI:58273"/>
        <dbReference type="ChEBI" id="CHEBI:59776"/>
        <dbReference type="EC" id="2.2.1.1"/>
    </reaction>
</comment>
<name>A0A448ZXZ9_METSV</name>
<evidence type="ECO:0000313" key="3">
    <source>
        <dbReference type="EMBL" id="VEU56131.1"/>
    </source>
</evidence>
<dbReference type="Pfam" id="PF00456">
    <property type="entry name" value="Transketolase_N"/>
    <property type="match status" value="1"/>
</dbReference>
<geneLocation type="plasmid" evidence="3">
    <name>2</name>
</geneLocation>
<accession>A0A448ZXZ9</accession>
<proteinExistence type="predicted"/>
<evidence type="ECO:0000259" key="2">
    <source>
        <dbReference type="SMART" id="SM00861"/>
    </source>
</evidence>
<dbReference type="InterPro" id="IPR005475">
    <property type="entry name" value="Transketolase-like_Pyr-bd"/>
</dbReference>
<dbReference type="PANTHER" id="PTHR43522:SF2">
    <property type="entry name" value="TRANSKETOLASE 1-RELATED"/>
    <property type="match status" value="1"/>
</dbReference>
<dbReference type="GO" id="GO:0005829">
    <property type="term" value="C:cytosol"/>
    <property type="evidence" value="ECO:0007669"/>
    <property type="project" value="TreeGrafter"/>
</dbReference>
<organism evidence="3">
    <name type="scientific">Metamycoplasma salivarium</name>
    <name type="common">Mycoplasma salivarium</name>
    <dbReference type="NCBI Taxonomy" id="2124"/>
    <lineage>
        <taxon>Bacteria</taxon>
        <taxon>Bacillati</taxon>
        <taxon>Mycoplasmatota</taxon>
        <taxon>Mycoplasmoidales</taxon>
        <taxon>Metamycoplasmataceae</taxon>
        <taxon>Metamycoplasma</taxon>
    </lineage>
</organism>
<dbReference type="RefSeq" id="WP_024544004.1">
    <property type="nucleotide sequence ID" value="NZ_LR214938.2"/>
</dbReference>
<feature type="domain" description="Transketolase-like pyrimidine-binding" evidence="2">
    <location>
        <begin position="331"/>
        <end position="496"/>
    </location>
</feature>
<dbReference type="GO" id="GO:0004802">
    <property type="term" value="F:transketolase activity"/>
    <property type="evidence" value="ECO:0007669"/>
    <property type="project" value="UniProtKB-EC"/>
</dbReference>
<dbReference type="EC" id="2.2.1.1" evidence="3"/>
<sequence>MSKKSKQFDAVCVDQIKINSCAMVESIQKGNFSVAMSAAPILYALFKDHLVFNLHDPRWINRDRFILSDLDATVAYYSILRMLGVLQQEDLERYAKSNGLPIFPQYDLTKLIEATINPSISGVANAVGIAISQAILAKKFNEINHMTYVLCNNAELQSGNALEALSLAGTLKLNKLVVLYNAYEVMRDSFVNSVNKDNEAKKFAAMGFNYIKTSSNFRKISKAIAKAKHSIKPTIIQINTTVAKNTPFENSIQSYSHMISFEEISDLKDVSKFKKTDNFAIYPEATDNFVKCIEKRNTKIYQAFNLSNKLERFINQNIKINLNDLEDINIKKDSELYSQIINSISDKYENLVFCSANLTNLVNINVDGSVFASNNRSGRTLLFGQRHYCIGDVANGIALHSNFRPIVSTIIDYIDFSKHAITYANDMHLPVIYLASRNNNLENSNNIFNISMLRTIPNILVLNPYNQSETKALFSNVFNANLKTPVIFMPDDTKNDSFSKQLSKNDKEAYYVLRGKNPITILTSGKDLELCYPLAKKLSLSLVFASNLNKLNDLEYKKQLAISIENTHSFSWTKYAKYNIASDTLSDILAIKNHIDFSSSNIEKALKKILQSLNNKIKSSKKS</sequence>
<dbReference type="Pfam" id="PF02779">
    <property type="entry name" value="Transket_pyr"/>
    <property type="match status" value="1"/>
</dbReference>
<dbReference type="GO" id="GO:0006098">
    <property type="term" value="P:pentose-phosphate shunt"/>
    <property type="evidence" value="ECO:0007669"/>
    <property type="project" value="TreeGrafter"/>
</dbReference>
<dbReference type="PANTHER" id="PTHR43522">
    <property type="entry name" value="TRANSKETOLASE"/>
    <property type="match status" value="1"/>
</dbReference>
<reference evidence="3" key="1">
    <citation type="submission" date="2019-01" db="EMBL/GenBank/DDBJ databases">
        <authorList>
            <consortium name="Pathogen Informatics"/>
        </authorList>
    </citation>
    <scope>NUCLEOTIDE SEQUENCE [LARGE SCALE GENOMIC DNA]</scope>
    <source>
        <strain evidence="3">NCTC10113</strain>
    </source>
</reference>
<dbReference type="SMART" id="SM00861">
    <property type="entry name" value="Transket_pyr"/>
    <property type="match status" value="1"/>
</dbReference>
<dbReference type="SUPFAM" id="SSF52518">
    <property type="entry name" value="Thiamin diphosphate-binding fold (THDP-binding)"/>
    <property type="match status" value="2"/>
</dbReference>
<dbReference type="Gene3D" id="3.40.50.970">
    <property type="match status" value="2"/>
</dbReference>
<dbReference type="InterPro" id="IPR005474">
    <property type="entry name" value="Transketolase_N"/>
</dbReference>